<dbReference type="Proteomes" id="UP000694415">
    <property type="component" value="Unplaced"/>
</dbReference>
<organism evidence="2 3">
    <name type="scientific">Mus spicilegus</name>
    <name type="common">Mound-building mouse</name>
    <dbReference type="NCBI Taxonomy" id="10103"/>
    <lineage>
        <taxon>Eukaryota</taxon>
        <taxon>Metazoa</taxon>
        <taxon>Chordata</taxon>
        <taxon>Craniata</taxon>
        <taxon>Vertebrata</taxon>
        <taxon>Euteleostomi</taxon>
        <taxon>Mammalia</taxon>
        <taxon>Eutheria</taxon>
        <taxon>Euarchontoglires</taxon>
        <taxon>Glires</taxon>
        <taxon>Rodentia</taxon>
        <taxon>Myomorpha</taxon>
        <taxon>Muroidea</taxon>
        <taxon>Muridae</taxon>
        <taxon>Murinae</taxon>
        <taxon>Mus</taxon>
        <taxon>Mus</taxon>
    </lineage>
</organism>
<evidence type="ECO:0000313" key="2">
    <source>
        <dbReference type="Ensembl" id="ENSMSIP00000001752.1"/>
    </source>
</evidence>
<evidence type="ECO:0000313" key="3">
    <source>
        <dbReference type="Proteomes" id="UP000694415"/>
    </source>
</evidence>
<accession>A0A8C6G8C7</accession>
<dbReference type="Ensembl" id="ENSMSIT00000002221.1">
    <property type="protein sequence ID" value="ENSMSIP00000001752.1"/>
    <property type="gene ID" value="ENSMSIG00000001685.1"/>
</dbReference>
<dbReference type="AlphaFoldDB" id="A0A8C6G8C7"/>
<dbReference type="GeneTree" id="ENSGT00960000187139"/>
<feature type="compositionally biased region" description="Basic and acidic residues" evidence="1">
    <location>
        <begin position="46"/>
        <end position="58"/>
    </location>
</feature>
<evidence type="ECO:0000256" key="1">
    <source>
        <dbReference type="SAM" id="MobiDB-lite"/>
    </source>
</evidence>
<protein>
    <submittedName>
        <fullName evidence="2">Uncharacterized protein</fullName>
    </submittedName>
</protein>
<reference evidence="2" key="2">
    <citation type="submission" date="2025-09" db="UniProtKB">
        <authorList>
            <consortium name="Ensembl"/>
        </authorList>
    </citation>
    <scope>IDENTIFICATION</scope>
</reference>
<keyword evidence="3" id="KW-1185">Reference proteome</keyword>
<name>A0A8C6G8C7_MUSSI</name>
<proteinExistence type="predicted"/>
<reference evidence="2" key="1">
    <citation type="submission" date="2025-08" db="UniProtKB">
        <authorList>
            <consortium name="Ensembl"/>
        </authorList>
    </citation>
    <scope>IDENTIFICATION</scope>
</reference>
<sequence length="95" mass="10253">MLVCPGHLLVTVWPGRHPGSLSQPSCSVQGWPSMDLNVNLQAHVEHHGSQDVEVRKVDAQPPSQVKEDEQRAGQPLAEDPIGAGSALGRQRQGDF</sequence>
<feature type="region of interest" description="Disordered" evidence="1">
    <location>
        <begin position="46"/>
        <end position="95"/>
    </location>
</feature>